<evidence type="ECO:0000313" key="3">
    <source>
        <dbReference type="EMBL" id="KAK6180564.1"/>
    </source>
</evidence>
<dbReference type="PANTHER" id="PTHR13382:SF21">
    <property type="entry name" value="OS12G0601000 PROTEIN"/>
    <property type="match status" value="1"/>
</dbReference>
<dbReference type="InterPro" id="IPR032675">
    <property type="entry name" value="LRR_dom_sf"/>
</dbReference>
<dbReference type="InterPro" id="IPR006553">
    <property type="entry name" value="Leu-rich_rpt_Cys-con_subtyp"/>
</dbReference>
<reference evidence="3 4" key="1">
    <citation type="submission" date="2024-01" db="EMBL/GenBank/DDBJ databases">
        <title>The genome of the rayed Mediterranean limpet Patella caerulea (Linnaeus, 1758).</title>
        <authorList>
            <person name="Anh-Thu Weber A."/>
            <person name="Halstead-Nussloch G."/>
        </authorList>
    </citation>
    <scope>NUCLEOTIDE SEQUENCE [LARGE SCALE GENOMIC DNA]</scope>
    <source>
        <strain evidence="3">AATW-2023a</strain>
        <tissue evidence="3">Whole specimen</tissue>
    </source>
</reference>
<dbReference type="SMART" id="SM00256">
    <property type="entry name" value="FBOX"/>
    <property type="match status" value="1"/>
</dbReference>
<name>A0AAN8JRS6_PATCE</name>
<dbReference type="EMBL" id="JAZGQO010000008">
    <property type="protein sequence ID" value="KAK6180564.1"/>
    <property type="molecule type" value="Genomic_DNA"/>
</dbReference>
<keyword evidence="4" id="KW-1185">Reference proteome</keyword>
<feature type="domain" description="F-box" evidence="2">
    <location>
        <begin position="8"/>
        <end position="54"/>
    </location>
</feature>
<dbReference type="InterPro" id="IPR050648">
    <property type="entry name" value="F-box_LRR-repeat"/>
</dbReference>
<dbReference type="InterPro" id="IPR036047">
    <property type="entry name" value="F-box-like_dom_sf"/>
</dbReference>
<protein>
    <recommendedName>
        <fullName evidence="2">F-box domain-containing protein</fullName>
    </recommendedName>
</protein>
<gene>
    <name evidence="3" type="ORF">SNE40_012696</name>
</gene>
<organism evidence="3 4">
    <name type="scientific">Patella caerulea</name>
    <name type="common">Rayed Mediterranean limpet</name>
    <dbReference type="NCBI Taxonomy" id="87958"/>
    <lineage>
        <taxon>Eukaryota</taxon>
        <taxon>Metazoa</taxon>
        <taxon>Spiralia</taxon>
        <taxon>Lophotrochozoa</taxon>
        <taxon>Mollusca</taxon>
        <taxon>Gastropoda</taxon>
        <taxon>Patellogastropoda</taxon>
        <taxon>Patelloidea</taxon>
        <taxon>Patellidae</taxon>
        <taxon>Patella</taxon>
    </lineage>
</organism>
<dbReference type="GO" id="GO:0005737">
    <property type="term" value="C:cytoplasm"/>
    <property type="evidence" value="ECO:0007669"/>
    <property type="project" value="TreeGrafter"/>
</dbReference>
<keyword evidence="1" id="KW-0833">Ubl conjugation pathway</keyword>
<dbReference type="PANTHER" id="PTHR13382">
    <property type="entry name" value="MITOCHONDRIAL ATP SYNTHASE COUPLING FACTOR B"/>
    <property type="match status" value="1"/>
</dbReference>
<dbReference type="PROSITE" id="PS50181">
    <property type="entry name" value="FBOX"/>
    <property type="match status" value="1"/>
</dbReference>
<dbReference type="Pfam" id="PF12937">
    <property type="entry name" value="F-box-like"/>
    <property type="match status" value="1"/>
</dbReference>
<proteinExistence type="predicted"/>
<evidence type="ECO:0000256" key="1">
    <source>
        <dbReference type="ARBA" id="ARBA00022786"/>
    </source>
</evidence>
<dbReference type="SMART" id="SM00367">
    <property type="entry name" value="LRR_CC"/>
    <property type="match status" value="5"/>
</dbReference>
<dbReference type="SUPFAM" id="SSF81383">
    <property type="entry name" value="F-box domain"/>
    <property type="match status" value="1"/>
</dbReference>
<dbReference type="Proteomes" id="UP001347796">
    <property type="component" value="Unassembled WGS sequence"/>
</dbReference>
<dbReference type="InterPro" id="IPR001810">
    <property type="entry name" value="F-box_dom"/>
</dbReference>
<evidence type="ECO:0000313" key="4">
    <source>
        <dbReference type="Proteomes" id="UP001347796"/>
    </source>
</evidence>
<dbReference type="AlphaFoldDB" id="A0AAN8JRS6"/>
<dbReference type="Gene3D" id="3.80.10.10">
    <property type="entry name" value="Ribonuclease Inhibitor"/>
    <property type="match status" value="1"/>
</dbReference>
<sequence length="318" mass="36205">MSRDVIKMATFNTLPDNIILDILSYLPVKDLCLVGRVNRRCRRIVRDNTLWRHVDLTPYRLDMSKMWKVIRAHFSEVLISMKIRGFSKSAGPKNKKYSMSDAMLKDLCERCPNIKTLHLYQCNTDNLDCQKLPATLTALAIRSSVWQPRWFKLHNKPALLPLLKSLDVSGSARVDNFDIEDLNQWSNLEELKMNECYRVGQNGLTSISMNLTKLKNLELAGTMITELSMHHISRHLKLLEKLNLSRAVGLSDSCLDEISSGLTQLRYLNISGCSEVTCGGIKSLLSLKKLETLVLKNIMLSDTELKDIQSVSLCKIIH</sequence>
<accession>A0AAN8JRS6</accession>
<dbReference type="SUPFAM" id="SSF52047">
    <property type="entry name" value="RNI-like"/>
    <property type="match status" value="1"/>
</dbReference>
<comment type="caution">
    <text evidence="3">The sequence shown here is derived from an EMBL/GenBank/DDBJ whole genome shotgun (WGS) entry which is preliminary data.</text>
</comment>
<evidence type="ECO:0000259" key="2">
    <source>
        <dbReference type="PROSITE" id="PS50181"/>
    </source>
</evidence>